<evidence type="ECO:0000256" key="2">
    <source>
        <dbReference type="SAM" id="Phobius"/>
    </source>
</evidence>
<evidence type="ECO:0000256" key="1">
    <source>
        <dbReference type="SAM" id="MobiDB-lite"/>
    </source>
</evidence>
<keyword evidence="5" id="KW-1185">Reference proteome</keyword>
<dbReference type="PANTHER" id="PTHR22946">
    <property type="entry name" value="DIENELACTONE HYDROLASE DOMAIN-CONTAINING PROTEIN-RELATED"/>
    <property type="match status" value="1"/>
</dbReference>
<dbReference type="AlphaFoldDB" id="A0A5C5XE36"/>
<feature type="transmembrane region" description="Helical" evidence="2">
    <location>
        <begin position="28"/>
        <end position="48"/>
    </location>
</feature>
<dbReference type="Gene3D" id="3.40.50.1820">
    <property type="entry name" value="alpha/beta hydrolase"/>
    <property type="match status" value="1"/>
</dbReference>
<dbReference type="InterPro" id="IPR050261">
    <property type="entry name" value="FrsA_esterase"/>
</dbReference>
<evidence type="ECO:0000259" key="3">
    <source>
        <dbReference type="Pfam" id="PF01738"/>
    </source>
</evidence>
<dbReference type="GO" id="GO:0016787">
    <property type="term" value="F:hydrolase activity"/>
    <property type="evidence" value="ECO:0007669"/>
    <property type="project" value="UniProtKB-KW"/>
</dbReference>
<dbReference type="InterPro" id="IPR002925">
    <property type="entry name" value="Dienelactn_hydro"/>
</dbReference>
<dbReference type="OrthoDB" id="9765647at2"/>
<dbReference type="Pfam" id="PF01738">
    <property type="entry name" value="DLH"/>
    <property type="match status" value="1"/>
</dbReference>
<keyword evidence="2" id="KW-0812">Transmembrane</keyword>
<dbReference type="InterPro" id="IPR029058">
    <property type="entry name" value="AB_hydrolase_fold"/>
</dbReference>
<proteinExistence type="predicted"/>
<dbReference type="EMBL" id="SJPG01000001">
    <property type="protein sequence ID" value="TWT60182.1"/>
    <property type="molecule type" value="Genomic_DNA"/>
</dbReference>
<organism evidence="4 5">
    <name type="scientific">Rubinisphaera italica</name>
    <dbReference type="NCBI Taxonomy" id="2527969"/>
    <lineage>
        <taxon>Bacteria</taxon>
        <taxon>Pseudomonadati</taxon>
        <taxon>Planctomycetota</taxon>
        <taxon>Planctomycetia</taxon>
        <taxon>Planctomycetales</taxon>
        <taxon>Planctomycetaceae</taxon>
        <taxon>Rubinisphaera</taxon>
    </lineage>
</organism>
<keyword evidence="2" id="KW-1133">Transmembrane helix</keyword>
<sequence length="453" mass="49986">MIDSYLVINSYCQLYTERVIVISNARCINMLSSLFCVVLAFICCSTLIQADEKIGPWNLTKLKQVPEMQWVDQTGPVHSLLYSGEEYQGHATEAFAFYASPITLGKAKAGQTFPGVVLIHGGGGTAFAEWAYLWAERGYAAIAMDLSGHRPPDPVYDATTGLPVKNQASRRAGRTRLPNGGPDQSHNEKFESIGGGTDDDWPYHAAANVIRAHSLLRSFPEVNAEQTGVTGISWGGYTTCLVASLDDRFKAAVPVYGCGFLHEGESVQKPSIDRLGQRRQKWVEEYDPSSLLVHCHVPILFVNGTNDVHYVLDSYQKSYDVVPGFKQMRIEVKMSHSHPAGWAPQEIGIFIDSFCLNKPALPVPDQLKDEDGKIIVTYKSDLPLKAAALHYTTDEGLRSKRDWVSVPAEFNKNQITVASPPGNANTWFVSMTDERGAMVTTPVQFQPALINNE</sequence>
<feature type="region of interest" description="Disordered" evidence="1">
    <location>
        <begin position="160"/>
        <end position="194"/>
    </location>
</feature>
<protein>
    <submittedName>
        <fullName evidence="4">Alpha/beta hydrolase family protein</fullName>
    </submittedName>
</protein>
<gene>
    <name evidence="4" type="ORF">Pan54_08960</name>
</gene>
<accession>A0A5C5XE36</accession>
<dbReference type="SUPFAM" id="SSF53474">
    <property type="entry name" value="alpha/beta-Hydrolases"/>
    <property type="match status" value="1"/>
</dbReference>
<evidence type="ECO:0000313" key="4">
    <source>
        <dbReference type="EMBL" id="TWT60182.1"/>
    </source>
</evidence>
<keyword evidence="4" id="KW-0378">Hydrolase</keyword>
<evidence type="ECO:0000313" key="5">
    <source>
        <dbReference type="Proteomes" id="UP000316095"/>
    </source>
</evidence>
<keyword evidence="2" id="KW-0472">Membrane</keyword>
<feature type="domain" description="Dienelactone hydrolase" evidence="3">
    <location>
        <begin position="110"/>
        <end position="309"/>
    </location>
</feature>
<comment type="caution">
    <text evidence="4">The sequence shown here is derived from an EMBL/GenBank/DDBJ whole genome shotgun (WGS) entry which is preliminary data.</text>
</comment>
<name>A0A5C5XE36_9PLAN</name>
<reference evidence="4 5" key="1">
    <citation type="submission" date="2019-02" db="EMBL/GenBank/DDBJ databases">
        <title>Deep-cultivation of Planctomycetes and their phenomic and genomic characterization uncovers novel biology.</title>
        <authorList>
            <person name="Wiegand S."/>
            <person name="Jogler M."/>
            <person name="Boedeker C."/>
            <person name="Pinto D."/>
            <person name="Vollmers J."/>
            <person name="Rivas-Marin E."/>
            <person name="Kohn T."/>
            <person name="Peeters S.H."/>
            <person name="Heuer A."/>
            <person name="Rast P."/>
            <person name="Oberbeckmann S."/>
            <person name="Bunk B."/>
            <person name="Jeske O."/>
            <person name="Meyerdierks A."/>
            <person name="Storesund J.E."/>
            <person name="Kallscheuer N."/>
            <person name="Luecker S."/>
            <person name="Lage O.M."/>
            <person name="Pohl T."/>
            <person name="Merkel B.J."/>
            <person name="Hornburger P."/>
            <person name="Mueller R.-W."/>
            <person name="Bruemmer F."/>
            <person name="Labrenz M."/>
            <person name="Spormann A.M."/>
            <person name="Op Den Camp H."/>
            <person name="Overmann J."/>
            <person name="Amann R."/>
            <person name="Jetten M.S.M."/>
            <person name="Mascher T."/>
            <person name="Medema M.H."/>
            <person name="Devos D.P."/>
            <person name="Kaster A.-K."/>
            <person name="Ovreas L."/>
            <person name="Rohde M."/>
            <person name="Galperin M.Y."/>
            <person name="Jogler C."/>
        </authorList>
    </citation>
    <scope>NUCLEOTIDE SEQUENCE [LARGE SCALE GENOMIC DNA]</scope>
    <source>
        <strain evidence="4 5">Pan54</strain>
    </source>
</reference>
<dbReference type="Proteomes" id="UP000316095">
    <property type="component" value="Unassembled WGS sequence"/>
</dbReference>